<evidence type="ECO:0000256" key="2">
    <source>
        <dbReference type="ARBA" id="ARBA00022603"/>
    </source>
</evidence>
<comment type="caution">
    <text evidence="6">The sequence shown here is derived from an EMBL/GenBank/DDBJ whole genome shotgun (WGS) entry which is preliminary data.</text>
</comment>
<dbReference type="GO" id="GO:0008168">
    <property type="term" value="F:methyltransferase activity"/>
    <property type="evidence" value="ECO:0007669"/>
    <property type="project" value="UniProtKB-KW"/>
</dbReference>
<sequence>PAGPAAMDEPELVLRFQRRFLAARQLRSFPWPELEQNLRASPDSSLLLDILHKTVLHPLCVKYPPPSKYRQCFLTQLIKKHEATAAEPLDELYESLAELLREKESPACYKSYFLPTGEYVTLSESLAMISGGTTGLVTWDAALHLAEWAVENSVVFTNRTVLELGCGVGFTGIAICKTCRPKRYIFSDCHPCVLHQLTQNILLNGFIPGPDSALHIQRESQGEGAAGPSCQIPQVMVAELDWGSVTQRQLLKLQPDVIIAADVIYDPEIIVALIGVLQKLSACRADGNPPEAYIASTIRNPDTYHLFQAQLDKAGIRWQLLPAHSSSALLSDLQPNLTVLQLLL</sequence>
<evidence type="ECO:0000256" key="3">
    <source>
        <dbReference type="ARBA" id="ARBA00022679"/>
    </source>
</evidence>
<dbReference type="EMBL" id="VWYK01089686">
    <property type="protein sequence ID" value="NXR12957.1"/>
    <property type="molecule type" value="Genomic_DNA"/>
</dbReference>
<organism evidence="6 7">
    <name type="scientific">Semnornis frantzii</name>
    <dbReference type="NCBI Taxonomy" id="91796"/>
    <lineage>
        <taxon>Eukaryota</taxon>
        <taxon>Metazoa</taxon>
        <taxon>Chordata</taxon>
        <taxon>Craniata</taxon>
        <taxon>Vertebrata</taxon>
        <taxon>Euteleostomi</taxon>
        <taxon>Archelosauria</taxon>
        <taxon>Archosauria</taxon>
        <taxon>Dinosauria</taxon>
        <taxon>Saurischia</taxon>
        <taxon>Theropoda</taxon>
        <taxon>Coelurosauria</taxon>
        <taxon>Aves</taxon>
        <taxon>Neognathae</taxon>
        <taxon>Neoaves</taxon>
        <taxon>Telluraves</taxon>
        <taxon>Coraciimorphae</taxon>
        <taxon>Piciformes</taxon>
        <taxon>Ramphastidae</taxon>
        <taxon>Semnornis</taxon>
    </lineage>
</organism>
<evidence type="ECO:0000256" key="4">
    <source>
        <dbReference type="ARBA" id="ARBA00022691"/>
    </source>
</evidence>
<reference evidence="6 7" key="1">
    <citation type="submission" date="2019-09" db="EMBL/GenBank/DDBJ databases">
        <title>Bird 10,000 Genomes (B10K) Project - Family phase.</title>
        <authorList>
            <person name="Zhang G."/>
        </authorList>
    </citation>
    <scope>NUCLEOTIDE SEQUENCE [LARGE SCALE GENOMIC DNA]</scope>
    <source>
        <strain evidence="6">B10K-DU-001-42</strain>
        <tissue evidence="6">Muscle</tissue>
    </source>
</reference>
<evidence type="ECO:0000256" key="1">
    <source>
        <dbReference type="ARBA" id="ARBA00005511"/>
    </source>
</evidence>
<dbReference type="SUPFAM" id="SSF53335">
    <property type="entry name" value="S-adenosyl-L-methionine-dependent methyltransferases"/>
    <property type="match status" value="1"/>
</dbReference>
<evidence type="ECO:0000313" key="6">
    <source>
        <dbReference type="EMBL" id="NXR12957.1"/>
    </source>
</evidence>
<keyword evidence="4" id="KW-0949">S-adenosyl-L-methionine</keyword>
<dbReference type="InterPro" id="IPR029063">
    <property type="entry name" value="SAM-dependent_MTases_sf"/>
</dbReference>
<evidence type="ECO:0000259" key="5">
    <source>
        <dbReference type="Pfam" id="PF14904"/>
    </source>
</evidence>
<dbReference type="PANTHER" id="PTHR14614:SF130">
    <property type="entry name" value="PROTEIN-LYSINE N-METHYLTRANSFERASE EEF2KMT"/>
    <property type="match status" value="1"/>
</dbReference>
<dbReference type="Pfam" id="PF14904">
    <property type="entry name" value="FAM86"/>
    <property type="match status" value="1"/>
</dbReference>
<proteinExistence type="inferred from homology"/>
<keyword evidence="7" id="KW-1185">Reference proteome</keyword>
<feature type="non-terminal residue" evidence="6">
    <location>
        <position position="344"/>
    </location>
</feature>
<dbReference type="Pfam" id="PF10294">
    <property type="entry name" value="Methyltransf_16"/>
    <property type="match status" value="2"/>
</dbReference>
<dbReference type="GO" id="GO:0032259">
    <property type="term" value="P:methylation"/>
    <property type="evidence" value="ECO:0007669"/>
    <property type="project" value="UniProtKB-KW"/>
</dbReference>
<accession>A0A7L2IPY4</accession>
<dbReference type="PANTHER" id="PTHR14614">
    <property type="entry name" value="HEPATOCELLULAR CARCINOMA-ASSOCIATED ANTIGEN"/>
    <property type="match status" value="1"/>
</dbReference>
<evidence type="ECO:0000313" key="7">
    <source>
        <dbReference type="Proteomes" id="UP000536381"/>
    </source>
</evidence>
<keyword evidence="3 6" id="KW-0808">Transferase</keyword>
<dbReference type="Proteomes" id="UP000536381">
    <property type="component" value="Unassembled WGS sequence"/>
</dbReference>
<name>A0A7L2IPY4_9PICI</name>
<dbReference type="GO" id="GO:0032991">
    <property type="term" value="C:protein-containing complex"/>
    <property type="evidence" value="ECO:0007669"/>
    <property type="project" value="TreeGrafter"/>
</dbReference>
<keyword evidence="2 6" id="KW-0489">Methyltransferase</keyword>
<feature type="non-terminal residue" evidence="6">
    <location>
        <position position="1"/>
    </location>
</feature>
<protein>
    <submittedName>
        <fullName evidence="6">EF2KT methyltransferase</fullName>
    </submittedName>
</protein>
<dbReference type="OrthoDB" id="194386at2759"/>
<dbReference type="InterPro" id="IPR029426">
    <property type="entry name" value="FAM86_N"/>
</dbReference>
<dbReference type="InterPro" id="IPR019410">
    <property type="entry name" value="Methyltransf_16"/>
</dbReference>
<feature type="domain" description="FAM86 N-terminal" evidence="5">
    <location>
        <begin position="12"/>
        <end position="99"/>
    </location>
</feature>
<dbReference type="Gene3D" id="3.40.50.150">
    <property type="entry name" value="Vaccinia Virus protein VP39"/>
    <property type="match status" value="1"/>
</dbReference>
<dbReference type="AlphaFoldDB" id="A0A7L2IPY4"/>
<comment type="similarity">
    <text evidence="1">Belongs to the class I-like SAM-binding methyltransferase superfamily. EEF2KMT family.</text>
</comment>
<gene>
    <name evidence="6" type="primary">Eef2kmt</name>
    <name evidence="6" type="ORF">SEMFRA_R08584</name>
</gene>